<gene>
    <name evidence="1" type="ORF">U2F25_26095</name>
</gene>
<name>A0ABU5JJZ8_9ACTN</name>
<evidence type="ECO:0000313" key="2">
    <source>
        <dbReference type="Proteomes" id="UP001290101"/>
    </source>
</evidence>
<dbReference type="RefSeq" id="WP_322442588.1">
    <property type="nucleotide sequence ID" value="NZ_JAXOTQ010000038.1"/>
</dbReference>
<proteinExistence type="predicted"/>
<keyword evidence="2" id="KW-1185">Reference proteome</keyword>
<sequence>MSCPAPRRETIAGSGRSVAAARLTDGRVLTDGTCRFWFSVPAGQDGSRLLVVGRDGGAYTEAGLNGTLVMVRLGG</sequence>
<accession>A0ABU5JJZ8</accession>
<protein>
    <submittedName>
        <fullName evidence="1">Uncharacterized protein</fullName>
    </submittedName>
</protein>
<dbReference type="EMBL" id="JAXOTQ010000038">
    <property type="protein sequence ID" value="MDZ5492901.1"/>
    <property type="molecule type" value="Genomic_DNA"/>
</dbReference>
<dbReference type="Proteomes" id="UP001290101">
    <property type="component" value="Unassembled WGS sequence"/>
</dbReference>
<comment type="caution">
    <text evidence="1">The sequence shown here is derived from an EMBL/GenBank/DDBJ whole genome shotgun (WGS) entry which is preliminary data.</text>
</comment>
<evidence type="ECO:0000313" key="1">
    <source>
        <dbReference type="EMBL" id="MDZ5492901.1"/>
    </source>
</evidence>
<reference evidence="1 2" key="1">
    <citation type="submission" date="2023-12" db="EMBL/GenBank/DDBJ databases">
        <title>Micromonospora sp. nov., isolated from Atacama Desert.</title>
        <authorList>
            <person name="Carro L."/>
            <person name="Golinska P."/>
            <person name="Klenk H.-P."/>
            <person name="Goodfellow M."/>
        </authorList>
    </citation>
    <scope>NUCLEOTIDE SEQUENCE [LARGE SCALE GENOMIC DNA]</scope>
    <source>
        <strain evidence="1 2">4G53</strain>
    </source>
</reference>
<organism evidence="1 2">
    <name type="scientific">Micromonospora sicca</name>
    <dbReference type="NCBI Taxonomy" id="2202420"/>
    <lineage>
        <taxon>Bacteria</taxon>
        <taxon>Bacillati</taxon>
        <taxon>Actinomycetota</taxon>
        <taxon>Actinomycetes</taxon>
        <taxon>Micromonosporales</taxon>
        <taxon>Micromonosporaceae</taxon>
        <taxon>Micromonospora</taxon>
    </lineage>
</organism>